<reference evidence="19 20" key="1">
    <citation type="journal article" date="2011" name="Science">
        <title>The Selaginella genome identifies genetic changes associated with the evolution of vascular plants.</title>
        <authorList>
            <person name="Banks J.A."/>
            <person name="Nishiyama T."/>
            <person name="Hasebe M."/>
            <person name="Bowman J.L."/>
            <person name="Gribskov M."/>
            <person name="dePamphilis C."/>
            <person name="Albert V.A."/>
            <person name="Aono N."/>
            <person name="Aoyama T."/>
            <person name="Ambrose B.A."/>
            <person name="Ashton N.W."/>
            <person name="Axtell M.J."/>
            <person name="Barker E."/>
            <person name="Barker M.S."/>
            <person name="Bennetzen J.L."/>
            <person name="Bonawitz N.D."/>
            <person name="Chapple C."/>
            <person name="Cheng C."/>
            <person name="Correa L.G."/>
            <person name="Dacre M."/>
            <person name="DeBarry J."/>
            <person name="Dreyer I."/>
            <person name="Elias M."/>
            <person name="Engstrom E.M."/>
            <person name="Estelle M."/>
            <person name="Feng L."/>
            <person name="Finet C."/>
            <person name="Floyd S.K."/>
            <person name="Frommer W.B."/>
            <person name="Fujita T."/>
            <person name="Gramzow L."/>
            <person name="Gutensohn M."/>
            <person name="Harholt J."/>
            <person name="Hattori M."/>
            <person name="Heyl A."/>
            <person name="Hirai T."/>
            <person name="Hiwatashi Y."/>
            <person name="Ishikawa M."/>
            <person name="Iwata M."/>
            <person name="Karol K.G."/>
            <person name="Koehler B."/>
            <person name="Kolukisaoglu U."/>
            <person name="Kubo M."/>
            <person name="Kurata T."/>
            <person name="Lalonde S."/>
            <person name="Li K."/>
            <person name="Li Y."/>
            <person name="Litt A."/>
            <person name="Lyons E."/>
            <person name="Manning G."/>
            <person name="Maruyama T."/>
            <person name="Michael T.P."/>
            <person name="Mikami K."/>
            <person name="Miyazaki S."/>
            <person name="Morinaga S."/>
            <person name="Murata T."/>
            <person name="Mueller-Roeber B."/>
            <person name="Nelson D.R."/>
            <person name="Obara M."/>
            <person name="Oguri Y."/>
            <person name="Olmstead R.G."/>
            <person name="Onodera N."/>
            <person name="Petersen B.L."/>
            <person name="Pils B."/>
            <person name="Prigge M."/>
            <person name="Rensing S.A."/>
            <person name="Riano-Pachon D.M."/>
            <person name="Roberts A.W."/>
            <person name="Sato Y."/>
            <person name="Scheller H.V."/>
            <person name="Schulz B."/>
            <person name="Schulz C."/>
            <person name="Shakirov E.V."/>
            <person name="Shibagaki N."/>
            <person name="Shinohara N."/>
            <person name="Shippen D.E."/>
            <person name="Soerensen I."/>
            <person name="Sotooka R."/>
            <person name="Sugimoto N."/>
            <person name="Sugita M."/>
            <person name="Sumikawa N."/>
            <person name="Tanurdzic M."/>
            <person name="Theissen G."/>
            <person name="Ulvskov P."/>
            <person name="Wakazuki S."/>
            <person name="Weng J.K."/>
            <person name="Willats W.W."/>
            <person name="Wipf D."/>
            <person name="Wolf P.G."/>
            <person name="Yang L."/>
            <person name="Zimmer A.D."/>
            <person name="Zhu Q."/>
            <person name="Mitros T."/>
            <person name="Hellsten U."/>
            <person name="Loque D."/>
            <person name="Otillar R."/>
            <person name="Salamov A."/>
            <person name="Schmutz J."/>
            <person name="Shapiro H."/>
            <person name="Lindquist E."/>
            <person name="Lucas S."/>
            <person name="Rokhsar D."/>
            <person name="Grigoriev I.V."/>
        </authorList>
    </citation>
    <scope>NUCLEOTIDE SEQUENCE [LARGE SCALE GENOMIC DNA]</scope>
</reference>
<dbReference type="InterPro" id="IPR032675">
    <property type="entry name" value="LRR_dom_sf"/>
</dbReference>
<dbReference type="InterPro" id="IPR013210">
    <property type="entry name" value="LRR_N_plant-typ"/>
</dbReference>
<dbReference type="Gramene" id="EFJ23132">
    <property type="protein sequence ID" value="EFJ23132"/>
    <property type="gene ID" value="SELMODRAFT_103488"/>
</dbReference>
<dbReference type="EMBL" id="GL377593">
    <property type="protein sequence ID" value="EFJ23132.1"/>
    <property type="molecule type" value="Genomic_DNA"/>
</dbReference>
<dbReference type="InParanoid" id="D8RWR1"/>
<dbReference type="PROSITE" id="PS50011">
    <property type="entry name" value="PROTEIN_KINASE_DOM"/>
    <property type="match status" value="1"/>
</dbReference>
<keyword evidence="11 16" id="KW-0067">ATP-binding</keyword>
<dbReference type="Proteomes" id="UP000001514">
    <property type="component" value="Unassembled WGS sequence"/>
</dbReference>
<evidence type="ECO:0000256" key="17">
    <source>
        <dbReference type="SAM" id="Phobius"/>
    </source>
</evidence>
<dbReference type="InterPro" id="IPR008271">
    <property type="entry name" value="Ser/Thr_kinase_AS"/>
</dbReference>
<keyword evidence="8" id="KW-0677">Repeat</keyword>
<evidence type="ECO:0000313" key="19">
    <source>
        <dbReference type="EMBL" id="EFJ23132.1"/>
    </source>
</evidence>
<keyword evidence="14" id="KW-0675">Receptor</keyword>
<evidence type="ECO:0000313" key="20">
    <source>
        <dbReference type="Proteomes" id="UP000001514"/>
    </source>
</evidence>
<evidence type="ECO:0000256" key="9">
    <source>
        <dbReference type="ARBA" id="ARBA00022741"/>
    </source>
</evidence>
<evidence type="ECO:0000256" key="10">
    <source>
        <dbReference type="ARBA" id="ARBA00022777"/>
    </source>
</evidence>
<name>D8RWR1_SELML</name>
<evidence type="ECO:0000256" key="1">
    <source>
        <dbReference type="ARBA" id="ARBA00004479"/>
    </source>
</evidence>
<keyword evidence="15" id="KW-0325">Glycoprotein</keyword>
<evidence type="ECO:0000256" key="5">
    <source>
        <dbReference type="ARBA" id="ARBA00022679"/>
    </source>
</evidence>
<comment type="subcellular location">
    <subcellularLocation>
        <location evidence="1">Membrane</location>
        <topology evidence="1">Single-pass type I membrane protein</topology>
    </subcellularLocation>
</comment>
<dbReference type="InterPro" id="IPR001611">
    <property type="entry name" value="Leu-rich_rpt"/>
</dbReference>
<evidence type="ECO:0000256" key="12">
    <source>
        <dbReference type="ARBA" id="ARBA00022989"/>
    </source>
</evidence>
<feature type="transmembrane region" description="Helical" evidence="17">
    <location>
        <begin position="197"/>
        <end position="222"/>
    </location>
</feature>
<keyword evidence="12 17" id="KW-1133">Transmembrane helix</keyword>
<proteinExistence type="inferred from homology"/>
<evidence type="ECO:0000256" key="16">
    <source>
        <dbReference type="PROSITE-ProRule" id="PRU10141"/>
    </source>
</evidence>
<evidence type="ECO:0000256" key="13">
    <source>
        <dbReference type="ARBA" id="ARBA00023136"/>
    </source>
</evidence>
<dbReference type="GO" id="GO:0005524">
    <property type="term" value="F:ATP binding"/>
    <property type="evidence" value="ECO:0007669"/>
    <property type="project" value="UniProtKB-UniRule"/>
</dbReference>
<evidence type="ECO:0000256" key="8">
    <source>
        <dbReference type="ARBA" id="ARBA00022737"/>
    </source>
</evidence>
<evidence type="ECO:0000259" key="18">
    <source>
        <dbReference type="PROSITE" id="PS50011"/>
    </source>
</evidence>
<dbReference type="Pfam" id="PF08263">
    <property type="entry name" value="LRRNT_2"/>
    <property type="match status" value="1"/>
</dbReference>
<dbReference type="GO" id="GO:0004674">
    <property type="term" value="F:protein serine/threonine kinase activity"/>
    <property type="evidence" value="ECO:0000318"/>
    <property type="project" value="GO_Central"/>
</dbReference>
<dbReference type="InterPro" id="IPR011009">
    <property type="entry name" value="Kinase-like_dom_sf"/>
</dbReference>
<feature type="non-terminal residue" evidence="19">
    <location>
        <position position="1"/>
    </location>
</feature>
<dbReference type="KEGG" id="smo:SELMODRAFT_103488"/>
<dbReference type="FunFam" id="1.10.510.10:FF:000146">
    <property type="entry name" value="LRR receptor-like serine/threonine-protein kinase IOS1"/>
    <property type="match status" value="1"/>
</dbReference>
<sequence length="561" mass="61528">GIALLAFKEGIQEAQFLLGDWRRSDATPCNWTGVECNGETGRVETLNLPRFHLVGVISPEIGKLSKLRRLGLHNNMISGKIPPSLGNCSDLRAVYLRDNLLSGSLPAELGRLKNLKVFDVSENSLTGPIPASMERLNDLSRRNVSNNFLTGSVTGLAKFSNRSFFGNPGLCGQQLNKSCEVGKSVNGSKMSKLSRNLLISALGTVTASLLFALVCFWGFLFYNKFNATKACIPQQPEPSAAKLVLFHGGLPYTLKEVITKIERLDYKDIIGAGGFGTVYKLCMDEDCVFAVKKVGRSSDGSISERRLEKELDVLGSIQHRNLVSLKGYCNAPTARLLITDFMPLGSLDEHLHERHAKDSLMTWEARLNIAIGTARGLGHLHHRCVPPIIHRDIKSSNVLLDRNLEACVSDFGLARLLEENDSQVTTIVAGTFGYLAPEYMQSGRATEKSDVYSYGVVLLELLSGKRPTDVCFTAKGLNIVGWASAMMLQNRCLEIFDPHCRGAQLESMEAVLEVAAMCIHPRPECRPSMATVAEILQEHHHSLCSSTEEDGSCASEFSLKL</sequence>
<accession>D8RWR1</accession>
<dbReference type="InterPro" id="IPR000719">
    <property type="entry name" value="Prot_kinase_dom"/>
</dbReference>
<dbReference type="InterPro" id="IPR017441">
    <property type="entry name" value="Protein_kinase_ATP_BS"/>
</dbReference>
<gene>
    <name evidence="19" type="ORF">SELMODRAFT_103488</name>
</gene>
<dbReference type="Gene3D" id="3.80.10.10">
    <property type="entry name" value="Ribonuclease Inhibitor"/>
    <property type="match status" value="1"/>
</dbReference>
<dbReference type="Pfam" id="PF00560">
    <property type="entry name" value="LRR_1"/>
    <property type="match status" value="2"/>
</dbReference>
<keyword evidence="9 16" id="KW-0547">Nucleotide-binding</keyword>
<comment type="similarity">
    <text evidence="2">Belongs to the protein kinase superfamily. Ser/Thr protein kinase family.</text>
</comment>
<dbReference type="PANTHER" id="PTHR45974:SF4">
    <property type="entry name" value="LRR RECEPTOR-LIKE SERINE_THREONINE-PROTEIN KINASE FEI 1"/>
    <property type="match status" value="1"/>
</dbReference>
<dbReference type="FunFam" id="3.80.10.10:FF:000101">
    <property type="entry name" value="LRR receptor-like serine/threonine-protein kinase ERECTA"/>
    <property type="match status" value="1"/>
</dbReference>
<feature type="binding site" evidence="16">
    <location>
        <position position="293"/>
    </location>
    <ligand>
        <name>ATP</name>
        <dbReference type="ChEBI" id="CHEBI:30616"/>
    </ligand>
</feature>
<keyword evidence="6 17" id="KW-0812">Transmembrane</keyword>
<feature type="domain" description="Protein kinase" evidence="18">
    <location>
        <begin position="264"/>
        <end position="543"/>
    </location>
</feature>
<evidence type="ECO:0000256" key="3">
    <source>
        <dbReference type="ARBA" id="ARBA00022527"/>
    </source>
</evidence>
<evidence type="ECO:0000256" key="6">
    <source>
        <dbReference type="ARBA" id="ARBA00022692"/>
    </source>
</evidence>
<dbReference type="PANTHER" id="PTHR45974">
    <property type="entry name" value="RECEPTOR-LIKE PROTEIN 55"/>
    <property type="match status" value="1"/>
</dbReference>
<dbReference type="Gene3D" id="1.10.510.10">
    <property type="entry name" value="Transferase(Phosphotransferase) domain 1"/>
    <property type="match status" value="1"/>
</dbReference>
<keyword evidence="7" id="KW-0732">Signal</keyword>
<evidence type="ECO:0000256" key="2">
    <source>
        <dbReference type="ARBA" id="ARBA00008684"/>
    </source>
</evidence>
<evidence type="ECO:0000256" key="4">
    <source>
        <dbReference type="ARBA" id="ARBA00022614"/>
    </source>
</evidence>
<keyword evidence="20" id="KW-1185">Reference proteome</keyword>
<organism evidence="20">
    <name type="scientific">Selaginella moellendorffii</name>
    <name type="common">Spikemoss</name>
    <dbReference type="NCBI Taxonomy" id="88036"/>
    <lineage>
        <taxon>Eukaryota</taxon>
        <taxon>Viridiplantae</taxon>
        <taxon>Streptophyta</taxon>
        <taxon>Embryophyta</taxon>
        <taxon>Tracheophyta</taxon>
        <taxon>Lycopodiopsida</taxon>
        <taxon>Selaginellales</taxon>
        <taxon>Selaginellaceae</taxon>
        <taxon>Selaginella</taxon>
    </lineage>
</organism>
<dbReference type="PROSITE" id="PS00108">
    <property type="entry name" value="PROTEIN_KINASE_ST"/>
    <property type="match status" value="1"/>
</dbReference>
<keyword evidence="5" id="KW-0808">Transferase</keyword>
<keyword evidence="3" id="KW-0723">Serine/threonine-protein kinase</keyword>
<dbReference type="SUPFAM" id="SSF56112">
    <property type="entry name" value="Protein kinase-like (PK-like)"/>
    <property type="match status" value="1"/>
</dbReference>
<dbReference type="OMA" id="VHRNINT"/>
<dbReference type="eggNOG" id="ENOG502QQCK">
    <property type="taxonomic scope" value="Eukaryota"/>
</dbReference>
<evidence type="ECO:0000256" key="7">
    <source>
        <dbReference type="ARBA" id="ARBA00022729"/>
    </source>
</evidence>
<keyword evidence="4" id="KW-0433">Leucine-rich repeat</keyword>
<dbReference type="HOGENOM" id="CLU_000288_92_6_1"/>
<evidence type="ECO:0000256" key="15">
    <source>
        <dbReference type="ARBA" id="ARBA00023180"/>
    </source>
</evidence>
<evidence type="ECO:0000256" key="14">
    <source>
        <dbReference type="ARBA" id="ARBA00023170"/>
    </source>
</evidence>
<protein>
    <recommendedName>
        <fullName evidence="18">Protein kinase domain-containing protein</fullName>
    </recommendedName>
</protein>
<keyword evidence="13 17" id="KW-0472">Membrane</keyword>
<dbReference type="SUPFAM" id="SSF52058">
    <property type="entry name" value="L domain-like"/>
    <property type="match status" value="1"/>
</dbReference>
<dbReference type="PROSITE" id="PS00107">
    <property type="entry name" value="PROTEIN_KINASE_ATP"/>
    <property type="match status" value="1"/>
</dbReference>
<dbReference type="Pfam" id="PF00069">
    <property type="entry name" value="Pkinase"/>
    <property type="match status" value="1"/>
</dbReference>
<dbReference type="AlphaFoldDB" id="D8RWR1"/>
<keyword evidence="10" id="KW-0418">Kinase</keyword>
<dbReference type="SMART" id="SM00220">
    <property type="entry name" value="S_TKc"/>
    <property type="match status" value="1"/>
</dbReference>
<evidence type="ECO:0000256" key="11">
    <source>
        <dbReference type="ARBA" id="ARBA00022840"/>
    </source>
</evidence>
<dbReference type="GO" id="GO:0016020">
    <property type="term" value="C:membrane"/>
    <property type="evidence" value="ECO:0000318"/>
    <property type="project" value="GO_Central"/>
</dbReference>
<dbReference type="Gene3D" id="3.30.200.20">
    <property type="entry name" value="Phosphorylase Kinase, domain 1"/>
    <property type="match status" value="1"/>
</dbReference>